<dbReference type="InterPro" id="IPR036508">
    <property type="entry name" value="Chitin-bd_dom_sf"/>
</dbReference>
<dbReference type="InterPro" id="IPR002557">
    <property type="entry name" value="Chitin-bd_dom"/>
</dbReference>
<dbReference type="AlphaFoldDB" id="K1P3Z1"/>
<dbReference type="GO" id="GO:0005576">
    <property type="term" value="C:extracellular region"/>
    <property type="evidence" value="ECO:0007669"/>
    <property type="project" value="InterPro"/>
</dbReference>
<organism evidence="1">
    <name type="scientific">Magallana gigas</name>
    <name type="common">Pacific oyster</name>
    <name type="synonym">Crassostrea gigas</name>
    <dbReference type="NCBI Taxonomy" id="29159"/>
    <lineage>
        <taxon>Eukaryota</taxon>
        <taxon>Metazoa</taxon>
        <taxon>Spiralia</taxon>
        <taxon>Lophotrochozoa</taxon>
        <taxon>Mollusca</taxon>
        <taxon>Bivalvia</taxon>
        <taxon>Autobranchia</taxon>
        <taxon>Pteriomorphia</taxon>
        <taxon>Ostreida</taxon>
        <taxon>Ostreoidea</taxon>
        <taxon>Ostreidae</taxon>
        <taxon>Magallana</taxon>
    </lineage>
</organism>
<accession>K1P3Z1</accession>
<protein>
    <submittedName>
        <fullName evidence="1">Uncharacterized protein</fullName>
    </submittedName>
</protein>
<proteinExistence type="predicted"/>
<dbReference type="GO" id="GO:0008061">
    <property type="term" value="F:chitin binding"/>
    <property type="evidence" value="ECO:0007669"/>
    <property type="project" value="InterPro"/>
</dbReference>
<sequence>MQNRYRYFPESDGCKSKCDGESNCYLEYNCTHYQHCFERDRGDCTCVLMTCSFGTYWNQAIHVCDSISNVECEQDPCRSMDKYSTYASGFNCRSYYQCNSRGRSMAMCCKNNESFNPDLGKCVRDYTCKIDCTARQFHHAGNRPSYSSFRETQREVQQDLKVNVKVTETYELCEENIKIDFSGDRVINTASRPDYIQANDVSVVSSYGLFNGKTSQIFSERFYAVTFRRLEIELLFYSDDTGGPEHQILVSNCDSMARPLGIPELGPNKKPSLAIILSRSTGTLTFLGYSEYSRPAIIRLPYSKNSWNNAKLRYDGSTFEARVKNVDQYGKMIEVKDTKPLTGNH</sequence>
<dbReference type="SMART" id="SM00494">
    <property type="entry name" value="ChtBD2"/>
    <property type="match status" value="2"/>
</dbReference>
<reference evidence="1" key="1">
    <citation type="journal article" date="2012" name="Nature">
        <title>The oyster genome reveals stress adaptation and complexity of shell formation.</title>
        <authorList>
            <person name="Zhang G."/>
            <person name="Fang X."/>
            <person name="Guo X."/>
            <person name="Li L."/>
            <person name="Luo R."/>
            <person name="Xu F."/>
            <person name="Yang P."/>
            <person name="Zhang L."/>
            <person name="Wang X."/>
            <person name="Qi H."/>
            <person name="Xiong Z."/>
            <person name="Que H."/>
            <person name="Xie Y."/>
            <person name="Holland P.W."/>
            <person name="Paps J."/>
            <person name="Zhu Y."/>
            <person name="Wu F."/>
            <person name="Chen Y."/>
            <person name="Wang J."/>
            <person name="Peng C."/>
            <person name="Meng J."/>
            <person name="Yang L."/>
            <person name="Liu J."/>
            <person name="Wen B."/>
            <person name="Zhang N."/>
            <person name="Huang Z."/>
            <person name="Zhu Q."/>
            <person name="Feng Y."/>
            <person name="Mount A."/>
            <person name="Hedgecock D."/>
            <person name="Xu Z."/>
            <person name="Liu Y."/>
            <person name="Domazet-Loso T."/>
            <person name="Du Y."/>
            <person name="Sun X."/>
            <person name="Zhang S."/>
            <person name="Liu B."/>
            <person name="Cheng P."/>
            <person name="Jiang X."/>
            <person name="Li J."/>
            <person name="Fan D."/>
            <person name="Wang W."/>
            <person name="Fu W."/>
            <person name="Wang T."/>
            <person name="Wang B."/>
            <person name="Zhang J."/>
            <person name="Peng Z."/>
            <person name="Li Y."/>
            <person name="Li N."/>
            <person name="Wang J."/>
            <person name="Chen M."/>
            <person name="He Y."/>
            <person name="Tan F."/>
            <person name="Song X."/>
            <person name="Zheng Q."/>
            <person name="Huang R."/>
            <person name="Yang H."/>
            <person name="Du X."/>
            <person name="Chen L."/>
            <person name="Yang M."/>
            <person name="Gaffney P.M."/>
            <person name="Wang S."/>
            <person name="Luo L."/>
            <person name="She Z."/>
            <person name="Ming Y."/>
            <person name="Huang W."/>
            <person name="Zhang S."/>
            <person name="Huang B."/>
            <person name="Zhang Y."/>
            <person name="Qu T."/>
            <person name="Ni P."/>
            <person name="Miao G."/>
            <person name="Wang J."/>
            <person name="Wang Q."/>
            <person name="Steinberg C.E."/>
            <person name="Wang H."/>
            <person name="Li N."/>
            <person name="Qian L."/>
            <person name="Zhang G."/>
            <person name="Li Y."/>
            <person name="Yang H."/>
            <person name="Liu X."/>
            <person name="Wang J."/>
            <person name="Yin Y."/>
            <person name="Wang J."/>
        </authorList>
    </citation>
    <scope>NUCLEOTIDE SEQUENCE [LARGE SCALE GENOMIC DNA]</scope>
    <source>
        <strain evidence="1">05x7-T-G4-1.051#20</strain>
    </source>
</reference>
<dbReference type="EMBL" id="JH818149">
    <property type="protein sequence ID" value="EKC18452.1"/>
    <property type="molecule type" value="Genomic_DNA"/>
</dbReference>
<dbReference type="PROSITE" id="PS50940">
    <property type="entry name" value="CHIT_BIND_II"/>
    <property type="match status" value="1"/>
</dbReference>
<dbReference type="SUPFAM" id="SSF57625">
    <property type="entry name" value="Invertebrate chitin-binding proteins"/>
    <property type="match status" value="2"/>
</dbReference>
<evidence type="ECO:0000313" key="1">
    <source>
        <dbReference type="EMBL" id="EKC18452.1"/>
    </source>
</evidence>
<name>K1P3Z1_MAGGI</name>
<dbReference type="InParanoid" id="K1P3Z1"/>
<gene>
    <name evidence="1" type="ORF">CGI_10012350</name>
</gene>
<dbReference type="HOGENOM" id="CLU_804756_0_0_1"/>